<dbReference type="PANTHER" id="PTHR32479:SF17">
    <property type="entry name" value="GLYCOLATE OXIDASE IRON-SULFUR SUBUNIT"/>
    <property type="match status" value="1"/>
</dbReference>
<dbReference type="SUPFAM" id="SSF54862">
    <property type="entry name" value="4Fe-4S ferredoxins"/>
    <property type="match status" value="1"/>
</dbReference>
<feature type="domain" description="4Fe-4S ferredoxin-type" evidence="6">
    <location>
        <begin position="1"/>
        <end position="31"/>
    </location>
</feature>
<feature type="domain" description="4Fe-4S ferredoxin-type" evidence="6">
    <location>
        <begin position="52"/>
        <end position="83"/>
    </location>
</feature>
<keyword evidence="8" id="KW-1185">Reference proteome</keyword>
<keyword evidence="2" id="KW-0479">Metal-binding</keyword>
<dbReference type="Gene3D" id="1.10.1060.10">
    <property type="entry name" value="Alpha-helical ferredoxin"/>
    <property type="match status" value="1"/>
</dbReference>
<accession>A0A5N0VJM6</accession>
<dbReference type="GO" id="GO:0016491">
    <property type="term" value="F:oxidoreductase activity"/>
    <property type="evidence" value="ECO:0007669"/>
    <property type="project" value="UniProtKB-ARBA"/>
</dbReference>
<keyword evidence="5" id="KW-0411">Iron-sulfur</keyword>
<evidence type="ECO:0000259" key="6">
    <source>
        <dbReference type="PROSITE" id="PS51379"/>
    </source>
</evidence>
<dbReference type="AlphaFoldDB" id="A0A5N0VJM6"/>
<keyword evidence="4" id="KW-0408">Iron</keyword>
<dbReference type="GO" id="GO:0051539">
    <property type="term" value="F:4 iron, 4 sulfur cluster binding"/>
    <property type="evidence" value="ECO:0007669"/>
    <property type="project" value="UniProtKB-KW"/>
</dbReference>
<dbReference type="Proteomes" id="UP000319769">
    <property type="component" value="Unassembled WGS sequence"/>
</dbReference>
<keyword evidence="3" id="KW-0677">Repeat</keyword>
<organism evidence="7 8">
    <name type="scientific">Amycolatopsis acidicola</name>
    <dbReference type="NCBI Taxonomy" id="2596893"/>
    <lineage>
        <taxon>Bacteria</taxon>
        <taxon>Bacillati</taxon>
        <taxon>Actinomycetota</taxon>
        <taxon>Actinomycetes</taxon>
        <taxon>Pseudonocardiales</taxon>
        <taxon>Pseudonocardiaceae</taxon>
        <taxon>Amycolatopsis</taxon>
    </lineage>
</organism>
<dbReference type="InterPro" id="IPR004017">
    <property type="entry name" value="Cys_rich_dom"/>
</dbReference>
<dbReference type="Pfam" id="PF02754">
    <property type="entry name" value="CCG"/>
    <property type="match status" value="2"/>
</dbReference>
<reference evidence="7" key="1">
    <citation type="submission" date="2019-09" db="EMBL/GenBank/DDBJ databases">
        <authorList>
            <person name="Teo W.F.A."/>
            <person name="Duangmal K."/>
        </authorList>
    </citation>
    <scope>NUCLEOTIDE SEQUENCE [LARGE SCALE GENOMIC DNA]</scope>
    <source>
        <strain evidence="7">K81G1</strain>
    </source>
</reference>
<keyword evidence="1" id="KW-0004">4Fe-4S</keyword>
<evidence type="ECO:0000313" key="8">
    <source>
        <dbReference type="Proteomes" id="UP000319769"/>
    </source>
</evidence>
<dbReference type="EMBL" id="VMNW02000006">
    <property type="protein sequence ID" value="KAA9164932.1"/>
    <property type="molecule type" value="Genomic_DNA"/>
</dbReference>
<dbReference type="InterPro" id="IPR009051">
    <property type="entry name" value="Helical_ferredxn"/>
</dbReference>
<dbReference type="PROSITE" id="PS51379">
    <property type="entry name" value="4FE4S_FER_2"/>
    <property type="match status" value="2"/>
</dbReference>
<dbReference type="OrthoDB" id="9770306at2"/>
<evidence type="ECO:0000313" key="7">
    <source>
        <dbReference type="EMBL" id="KAA9164932.1"/>
    </source>
</evidence>
<protein>
    <submittedName>
        <fullName evidence="7">(Fe-S)-binding protein</fullName>
    </submittedName>
</protein>
<gene>
    <name evidence="7" type="ORF">FPZ12_006665</name>
</gene>
<dbReference type="PANTHER" id="PTHR32479">
    <property type="entry name" value="GLYCOLATE OXIDASE IRON-SULFUR SUBUNIT"/>
    <property type="match status" value="1"/>
</dbReference>
<name>A0A5N0VJM6_9PSEU</name>
<dbReference type="Pfam" id="PF13183">
    <property type="entry name" value="Fer4_8"/>
    <property type="match status" value="1"/>
</dbReference>
<dbReference type="InterPro" id="IPR017896">
    <property type="entry name" value="4Fe4S_Fe-S-bd"/>
</dbReference>
<dbReference type="RefSeq" id="WP_144746571.1">
    <property type="nucleotide sequence ID" value="NZ_VMNW02000006.1"/>
</dbReference>
<dbReference type="GO" id="GO:0046872">
    <property type="term" value="F:metal ion binding"/>
    <property type="evidence" value="ECO:0007669"/>
    <property type="project" value="UniProtKB-KW"/>
</dbReference>
<evidence type="ECO:0000256" key="1">
    <source>
        <dbReference type="ARBA" id="ARBA00022485"/>
    </source>
</evidence>
<evidence type="ECO:0000256" key="3">
    <source>
        <dbReference type="ARBA" id="ARBA00022737"/>
    </source>
</evidence>
<evidence type="ECO:0000256" key="4">
    <source>
        <dbReference type="ARBA" id="ARBA00023004"/>
    </source>
</evidence>
<sequence>MIFEKELLDRCISCGYCLPACPTYRLTGEEASSPRGRITLMRALETGELDTADPTLTEQSSFCLGCRACEPVCPAGVRYGDLLEQWRDVQWQGGNRPWLARLLMAAVSLEWLLRLQGLVRRHARGARGGTHSLMLGCVERGLYPGVSRAVRRLVPGISVPRAQGCCGALHAHNGASAKGAEMAVALGKRLPGKVVTTAGGCAAHLATHLGRDRVREFGEWLVEVGHQPAGEVRVRGRRARVALQDSCHLRNGLGVTEEPRKLIAAVADYVELPGAGDCCGAAGTYSLLRPDDSRRVLAGKLDAIDAAALDFVVVVNPGCLRQLRQTLRKRRSGVRAIHLAELLAAARK</sequence>
<evidence type="ECO:0000256" key="2">
    <source>
        <dbReference type="ARBA" id="ARBA00022723"/>
    </source>
</evidence>
<dbReference type="InterPro" id="IPR017900">
    <property type="entry name" value="4Fe4S_Fe_S_CS"/>
</dbReference>
<proteinExistence type="predicted"/>
<comment type="caution">
    <text evidence="7">The sequence shown here is derived from an EMBL/GenBank/DDBJ whole genome shotgun (WGS) entry which is preliminary data.</text>
</comment>
<evidence type="ECO:0000256" key="5">
    <source>
        <dbReference type="ARBA" id="ARBA00023014"/>
    </source>
</evidence>
<dbReference type="PROSITE" id="PS00198">
    <property type="entry name" value="4FE4S_FER_1"/>
    <property type="match status" value="2"/>
</dbReference>